<evidence type="ECO:0000256" key="1">
    <source>
        <dbReference type="SAM" id="MobiDB-lite"/>
    </source>
</evidence>
<protein>
    <submittedName>
        <fullName evidence="2">Glycosyltransferase family 20 protein</fullName>
    </submittedName>
</protein>
<dbReference type="GO" id="GO:0003825">
    <property type="term" value="F:alpha,alpha-trehalose-phosphate synthase (UDP-forming) activity"/>
    <property type="evidence" value="ECO:0007669"/>
    <property type="project" value="TreeGrafter"/>
</dbReference>
<dbReference type="GO" id="GO:0005946">
    <property type="term" value="C:alpha,alpha-trehalose-phosphate synthase complex (UDP-forming)"/>
    <property type="evidence" value="ECO:0007669"/>
    <property type="project" value="TreeGrafter"/>
</dbReference>
<dbReference type="GO" id="GO:0004805">
    <property type="term" value="F:trehalose-phosphatase activity"/>
    <property type="evidence" value="ECO:0007669"/>
    <property type="project" value="TreeGrafter"/>
</dbReference>
<dbReference type="PANTHER" id="PTHR10788:SF106">
    <property type="entry name" value="BCDNA.GH08860"/>
    <property type="match status" value="1"/>
</dbReference>
<dbReference type="EMBL" id="KN837205">
    <property type="protein sequence ID" value="KIJ33997.1"/>
    <property type="molecule type" value="Genomic_DNA"/>
</dbReference>
<name>A0A0C9UXJ1_SPHS4</name>
<evidence type="ECO:0000313" key="2">
    <source>
        <dbReference type="EMBL" id="KIJ33997.1"/>
    </source>
</evidence>
<dbReference type="PANTHER" id="PTHR10788">
    <property type="entry name" value="TREHALOSE-6-PHOSPHATE SYNTHASE"/>
    <property type="match status" value="1"/>
</dbReference>
<dbReference type="OrthoDB" id="755951at2759"/>
<feature type="region of interest" description="Disordered" evidence="1">
    <location>
        <begin position="181"/>
        <end position="203"/>
    </location>
</feature>
<dbReference type="Proteomes" id="UP000054279">
    <property type="component" value="Unassembled WGS sequence"/>
</dbReference>
<reference evidence="2 3" key="1">
    <citation type="submission" date="2014-06" db="EMBL/GenBank/DDBJ databases">
        <title>Evolutionary Origins and Diversification of the Mycorrhizal Mutualists.</title>
        <authorList>
            <consortium name="DOE Joint Genome Institute"/>
            <consortium name="Mycorrhizal Genomics Consortium"/>
            <person name="Kohler A."/>
            <person name="Kuo A."/>
            <person name="Nagy L.G."/>
            <person name="Floudas D."/>
            <person name="Copeland A."/>
            <person name="Barry K.W."/>
            <person name="Cichocki N."/>
            <person name="Veneault-Fourrey C."/>
            <person name="LaButti K."/>
            <person name="Lindquist E.A."/>
            <person name="Lipzen A."/>
            <person name="Lundell T."/>
            <person name="Morin E."/>
            <person name="Murat C."/>
            <person name="Riley R."/>
            <person name="Ohm R."/>
            <person name="Sun H."/>
            <person name="Tunlid A."/>
            <person name="Henrissat B."/>
            <person name="Grigoriev I.V."/>
            <person name="Hibbett D.S."/>
            <person name="Martin F."/>
        </authorList>
    </citation>
    <scope>NUCLEOTIDE SEQUENCE [LARGE SCALE GENOMIC DNA]</scope>
    <source>
        <strain evidence="2 3">SS14</strain>
    </source>
</reference>
<dbReference type="Gene3D" id="3.40.50.2000">
    <property type="entry name" value="Glycogen Phosphorylase B"/>
    <property type="match status" value="1"/>
</dbReference>
<dbReference type="SUPFAM" id="SSF53756">
    <property type="entry name" value="UDP-Glycosyltransferase/glycogen phosphorylase"/>
    <property type="match status" value="1"/>
</dbReference>
<keyword evidence="2" id="KW-0808">Transferase</keyword>
<sequence>MLWHAYTVPDAPRTKVLREQRLPAVVTANRKFADTIIKEYEEGDIVLGWVVRPTLYNDANVDVMLSLCSERRPSPRPLNGVAALPNAIIGLFLHVAWLSSEIFRCMVVREQFHTFPSLLLFLRLQGVRKKLEPFEVFLIKYPSMIEKAVLLQLVLSTTEDDDTIGGISGVVARSLLLSASRPRQTHSSQSPASPPTASPSKRALHTRHGIIQPAIALRVQLEVLALFLRRSYAIAAAWRIRLRPVDGGAARLEGVCATMEFWCWLR</sequence>
<organism evidence="2 3">
    <name type="scientific">Sphaerobolus stellatus (strain SS14)</name>
    <dbReference type="NCBI Taxonomy" id="990650"/>
    <lineage>
        <taxon>Eukaryota</taxon>
        <taxon>Fungi</taxon>
        <taxon>Dikarya</taxon>
        <taxon>Basidiomycota</taxon>
        <taxon>Agaricomycotina</taxon>
        <taxon>Agaricomycetes</taxon>
        <taxon>Phallomycetidae</taxon>
        <taxon>Geastrales</taxon>
        <taxon>Sphaerobolaceae</taxon>
        <taxon>Sphaerobolus</taxon>
    </lineage>
</organism>
<dbReference type="HOGENOM" id="CLU_1046513_0_0_1"/>
<keyword evidence="3" id="KW-1185">Reference proteome</keyword>
<dbReference type="GO" id="GO:0005829">
    <property type="term" value="C:cytosol"/>
    <property type="evidence" value="ECO:0007669"/>
    <property type="project" value="TreeGrafter"/>
</dbReference>
<dbReference type="InterPro" id="IPR001830">
    <property type="entry name" value="Glyco_trans_20"/>
</dbReference>
<dbReference type="GO" id="GO:0005992">
    <property type="term" value="P:trehalose biosynthetic process"/>
    <property type="evidence" value="ECO:0007669"/>
    <property type="project" value="InterPro"/>
</dbReference>
<evidence type="ECO:0000313" key="3">
    <source>
        <dbReference type="Proteomes" id="UP000054279"/>
    </source>
</evidence>
<proteinExistence type="predicted"/>
<accession>A0A0C9UXJ1</accession>
<gene>
    <name evidence="2" type="ORF">M422DRAFT_263953</name>
</gene>
<dbReference type="AlphaFoldDB" id="A0A0C9UXJ1"/>